<reference evidence="6 7" key="1">
    <citation type="submission" date="2019-09" db="EMBL/GenBank/DDBJ databases">
        <title>A chromosome-level genome assembly of the Chinese tupelo Nyssa sinensis.</title>
        <authorList>
            <person name="Yang X."/>
            <person name="Kang M."/>
            <person name="Yang Y."/>
            <person name="Xiong H."/>
            <person name="Wang M."/>
            <person name="Zhang Z."/>
            <person name="Wang Z."/>
            <person name="Wu H."/>
            <person name="Ma T."/>
            <person name="Liu J."/>
            <person name="Xi Z."/>
        </authorList>
    </citation>
    <scope>NUCLEOTIDE SEQUENCE [LARGE SCALE GENOMIC DNA]</scope>
    <source>
        <strain evidence="6">J267</strain>
        <tissue evidence="6">Leaf</tissue>
    </source>
</reference>
<evidence type="ECO:0000256" key="2">
    <source>
        <dbReference type="ARBA" id="ARBA00022692"/>
    </source>
</evidence>
<dbReference type="InterPro" id="IPR036640">
    <property type="entry name" value="ABC1_TM_sf"/>
</dbReference>
<name>A0A5J5AD40_9ASTE</name>
<dbReference type="PANTHER" id="PTHR24222">
    <property type="entry name" value="ABC TRANSPORTER B FAMILY"/>
    <property type="match status" value="1"/>
</dbReference>
<protein>
    <recommendedName>
        <fullName evidence="8">ABC transporter domain-containing protein</fullName>
    </recommendedName>
</protein>
<feature type="transmembrane region" description="Helical" evidence="5">
    <location>
        <begin position="63"/>
        <end position="84"/>
    </location>
</feature>
<proteinExistence type="predicted"/>
<dbReference type="InterPro" id="IPR027417">
    <property type="entry name" value="P-loop_NTPase"/>
</dbReference>
<evidence type="ECO:0000256" key="4">
    <source>
        <dbReference type="ARBA" id="ARBA00023136"/>
    </source>
</evidence>
<dbReference type="Gene3D" id="3.40.50.300">
    <property type="entry name" value="P-loop containing nucleotide triphosphate hydrolases"/>
    <property type="match status" value="1"/>
</dbReference>
<comment type="subcellular location">
    <subcellularLocation>
        <location evidence="1">Membrane</location>
        <topology evidence="1">Multi-pass membrane protein</topology>
    </subcellularLocation>
</comment>
<evidence type="ECO:0000256" key="5">
    <source>
        <dbReference type="SAM" id="Phobius"/>
    </source>
</evidence>
<dbReference type="GO" id="GO:0005524">
    <property type="term" value="F:ATP binding"/>
    <property type="evidence" value="ECO:0007669"/>
    <property type="project" value="InterPro"/>
</dbReference>
<sequence>MGEKVGKSTQMEAAFLGGFLIASHPRLDMMFVVSFTGEKQTIAKNDKCLDKAYKYGMQEGFNAGLGADVFMFVTFSGCALAVWFGREMGLDTMVGEHGAQLSGGQKQRIATRILLLLVDEAASCGCSLQICKPRLITCQPM</sequence>
<evidence type="ECO:0000313" key="7">
    <source>
        <dbReference type="Proteomes" id="UP000325577"/>
    </source>
</evidence>
<dbReference type="Proteomes" id="UP000325577">
    <property type="component" value="Linkage Group LG21"/>
</dbReference>
<dbReference type="GO" id="GO:0005886">
    <property type="term" value="C:plasma membrane"/>
    <property type="evidence" value="ECO:0007669"/>
    <property type="project" value="TreeGrafter"/>
</dbReference>
<evidence type="ECO:0000256" key="3">
    <source>
        <dbReference type="ARBA" id="ARBA00022989"/>
    </source>
</evidence>
<dbReference type="AlphaFoldDB" id="A0A5J5AD40"/>
<keyword evidence="2 5" id="KW-0812">Transmembrane</keyword>
<evidence type="ECO:0008006" key="8">
    <source>
        <dbReference type="Google" id="ProtNLM"/>
    </source>
</evidence>
<accession>A0A5J5AD40</accession>
<organism evidence="6 7">
    <name type="scientific">Nyssa sinensis</name>
    <dbReference type="NCBI Taxonomy" id="561372"/>
    <lineage>
        <taxon>Eukaryota</taxon>
        <taxon>Viridiplantae</taxon>
        <taxon>Streptophyta</taxon>
        <taxon>Embryophyta</taxon>
        <taxon>Tracheophyta</taxon>
        <taxon>Spermatophyta</taxon>
        <taxon>Magnoliopsida</taxon>
        <taxon>eudicotyledons</taxon>
        <taxon>Gunneridae</taxon>
        <taxon>Pentapetalae</taxon>
        <taxon>asterids</taxon>
        <taxon>Cornales</taxon>
        <taxon>Nyssaceae</taxon>
        <taxon>Nyssa</taxon>
    </lineage>
</organism>
<keyword evidence="3 5" id="KW-1133">Transmembrane helix</keyword>
<evidence type="ECO:0000256" key="1">
    <source>
        <dbReference type="ARBA" id="ARBA00004141"/>
    </source>
</evidence>
<keyword evidence="4 5" id="KW-0472">Membrane</keyword>
<keyword evidence="7" id="KW-1185">Reference proteome</keyword>
<dbReference type="InterPro" id="IPR039421">
    <property type="entry name" value="Type_1_exporter"/>
</dbReference>
<dbReference type="PANTHER" id="PTHR24222:SF63">
    <property type="entry name" value="ATP BINDING CASSETTE SUBFAMILY B"/>
    <property type="match status" value="1"/>
</dbReference>
<evidence type="ECO:0000313" key="6">
    <source>
        <dbReference type="EMBL" id="KAA8528154.1"/>
    </source>
</evidence>
<dbReference type="Gene3D" id="1.20.1560.10">
    <property type="entry name" value="ABC transporter type 1, transmembrane domain"/>
    <property type="match status" value="1"/>
</dbReference>
<dbReference type="SUPFAM" id="SSF52540">
    <property type="entry name" value="P-loop containing nucleoside triphosphate hydrolases"/>
    <property type="match status" value="1"/>
</dbReference>
<dbReference type="GO" id="GO:0042626">
    <property type="term" value="F:ATPase-coupled transmembrane transporter activity"/>
    <property type="evidence" value="ECO:0007669"/>
    <property type="project" value="TreeGrafter"/>
</dbReference>
<dbReference type="EMBL" id="CM018045">
    <property type="protein sequence ID" value="KAA8528154.1"/>
    <property type="molecule type" value="Genomic_DNA"/>
</dbReference>
<gene>
    <name evidence="6" type="ORF">F0562_035595</name>
</gene>